<organism evidence="2 3">
    <name type="scientific">Cnuibacter physcomitrellae</name>
    <dbReference type="NCBI Taxonomy" id="1619308"/>
    <lineage>
        <taxon>Bacteria</taxon>
        <taxon>Bacillati</taxon>
        <taxon>Actinomycetota</taxon>
        <taxon>Actinomycetes</taxon>
        <taxon>Micrococcales</taxon>
        <taxon>Microbacteriaceae</taxon>
        <taxon>Cnuibacter</taxon>
    </lineage>
</organism>
<protein>
    <submittedName>
        <fullName evidence="2">Uncharacterized protein</fullName>
    </submittedName>
</protein>
<dbReference type="STRING" id="1619308.B5808_15860"/>
<dbReference type="SUPFAM" id="SSF53335">
    <property type="entry name" value="S-adenosyl-L-methionine-dependent methyltransferases"/>
    <property type="match status" value="1"/>
</dbReference>
<dbReference type="EMBL" id="CP020715">
    <property type="protein sequence ID" value="ARJ06529.1"/>
    <property type="molecule type" value="Genomic_DNA"/>
</dbReference>
<dbReference type="RefSeq" id="WP_085020667.1">
    <property type="nucleotide sequence ID" value="NZ_BMHD01000001.1"/>
</dbReference>
<sequence>MHTHSDPAGHAHGTSDPAPVDFWEERYGSSGQVWSGRVNATTASVVTDLEAAGVVPGTALDLGCGEGGDAIWLAQRGWRVTGLDISPTAIGRARDAAVTAGLGEDQVSFIATDLSAWMAGAAGRGTDSVDLVTASFFHSPVLLPRGEILAAAASLVAPGGHLLLVTHAAVPPWATGEDAAHHADLLSPAEEVEALALDPTEWELLLVETRTRQATAPNGEPAVLDDGVVLARRIA</sequence>
<evidence type="ECO:0000313" key="2">
    <source>
        <dbReference type="EMBL" id="ARJ06529.1"/>
    </source>
</evidence>
<name>A0A1X9LTL7_9MICO</name>
<evidence type="ECO:0000313" key="3">
    <source>
        <dbReference type="Proteomes" id="UP000192775"/>
    </source>
</evidence>
<evidence type="ECO:0000256" key="1">
    <source>
        <dbReference type="ARBA" id="ARBA00022679"/>
    </source>
</evidence>
<keyword evidence="1" id="KW-0808">Transferase</keyword>
<dbReference type="Gene3D" id="3.40.50.150">
    <property type="entry name" value="Vaccinia Virus protein VP39"/>
    <property type="match status" value="1"/>
</dbReference>
<dbReference type="Pfam" id="PF13649">
    <property type="entry name" value="Methyltransf_25"/>
    <property type="match status" value="1"/>
</dbReference>
<reference evidence="2 3" key="1">
    <citation type="submission" date="2017-04" db="EMBL/GenBank/DDBJ databases">
        <authorList>
            <person name="Afonso C.L."/>
            <person name="Miller P.J."/>
            <person name="Scott M.A."/>
            <person name="Spackman E."/>
            <person name="Goraichik I."/>
            <person name="Dimitrov K.M."/>
            <person name="Suarez D.L."/>
            <person name="Swayne D.E."/>
        </authorList>
    </citation>
    <scope>NUCLEOTIDE SEQUENCE [LARGE SCALE GENOMIC DNA]</scope>
    <source>
        <strain evidence="3">XA(T)</strain>
    </source>
</reference>
<dbReference type="PANTHER" id="PTHR43861">
    <property type="entry name" value="TRANS-ACONITATE 2-METHYLTRANSFERASE-RELATED"/>
    <property type="match status" value="1"/>
</dbReference>
<dbReference type="InterPro" id="IPR041698">
    <property type="entry name" value="Methyltransf_25"/>
</dbReference>
<dbReference type="GO" id="GO:0016740">
    <property type="term" value="F:transferase activity"/>
    <property type="evidence" value="ECO:0007669"/>
    <property type="project" value="UniProtKB-KW"/>
</dbReference>
<gene>
    <name evidence="2" type="ORF">B5808_15860</name>
</gene>
<proteinExistence type="predicted"/>
<accession>A0A1X9LTL7</accession>
<dbReference type="KEGG" id="cphy:B5808_15860"/>
<dbReference type="CDD" id="cd02440">
    <property type="entry name" value="AdoMet_MTases"/>
    <property type="match status" value="1"/>
</dbReference>
<keyword evidence="3" id="KW-1185">Reference proteome</keyword>
<dbReference type="Proteomes" id="UP000192775">
    <property type="component" value="Chromosome"/>
</dbReference>
<dbReference type="AlphaFoldDB" id="A0A1X9LTL7"/>
<dbReference type="PANTHER" id="PTHR43861:SF3">
    <property type="entry name" value="PUTATIVE (AFU_ORTHOLOGUE AFUA_2G14390)-RELATED"/>
    <property type="match status" value="1"/>
</dbReference>
<dbReference type="InterPro" id="IPR029063">
    <property type="entry name" value="SAM-dependent_MTases_sf"/>
</dbReference>